<dbReference type="PROSITE" id="PS51462">
    <property type="entry name" value="NUDIX"/>
    <property type="match status" value="1"/>
</dbReference>
<dbReference type="SUPFAM" id="SSF55811">
    <property type="entry name" value="Nudix"/>
    <property type="match status" value="1"/>
</dbReference>
<dbReference type="InterPro" id="IPR000086">
    <property type="entry name" value="NUDIX_hydrolase_dom"/>
</dbReference>
<dbReference type="GO" id="GO:0004081">
    <property type="term" value="F:bis(5'-nucleosyl)-tetraphosphatase (asymmetrical) activity"/>
    <property type="evidence" value="ECO:0007669"/>
    <property type="project" value="TreeGrafter"/>
</dbReference>
<organism evidence="2 3">
    <name type="scientific">Chryseobacterium vrystaatense</name>
    <dbReference type="NCBI Taxonomy" id="307480"/>
    <lineage>
        <taxon>Bacteria</taxon>
        <taxon>Pseudomonadati</taxon>
        <taxon>Bacteroidota</taxon>
        <taxon>Flavobacteriia</taxon>
        <taxon>Flavobacteriales</taxon>
        <taxon>Weeksellaceae</taxon>
        <taxon>Chryseobacterium group</taxon>
        <taxon>Chryseobacterium</taxon>
    </lineage>
</organism>
<evidence type="ECO:0000313" key="3">
    <source>
        <dbReference type="Proteomes" id="UP000184108"/>
    </source>
</evidence>
<dbReference type="Pfam" id="PF00293">
    <property type="entry name" value="NUDIX"/>
    <property type="match status" value="1"/>
</dbReference>
<proteinExistence type="predicted"/>
<evidence type="ECO:0000259" key="1">
    <source>
        <dbReference type="PROSITE" id="PS51462"/>
    </source>
</evidence>
<accession>A0A1M5EL66</accession>
<dbReference type="GO" id="GO:0006754">
    <property type="term" value="P:ATP biosynthetic process"/>
    <property type="evidence" value="ECO:0007669"/>
    <property type="project" value="TreeGrafter"/>
</dbReference>
<dbReference type="Proteomes" id="UP000184108">
    <property type="component" value="Unassembled WGS sequence"/>
</dbReference>
<feature type="domain" description="Nudix hydrolase" evidence="1">
    <location>
        <begin position="5"/>
        <end position="153"/>
    </location>
</feature>
<dbReference type="AlphaFoldDB" id="A0A1M5EL66"/>
<dbReference type="InterPro" id="IPR015797">
    <property type="entry name" value="NUDIX_hydrolase-like_dom_sf"/>
</dbReference>
<dbReference type="CDD" id="cd04662">
    <property type="entry name" value="NUDIX_Hydrolase"/>
    <property type="match status" value="1"/>
</dbReference>
<gene>
    <name evidence="2" type="ORF">SAMN02787073_2954</name>
</gene>
<dbReference type="Gene3D" id="3.90.79.10">
    <property type="entry name" value="Nucleoside Triphosphate Pyrophosphohydrolase"/>
    <property type="match status" value="1"/>
</dbReference>
<dbReference type="GO" id="GO:0006167">
    <property type="term" value="P:AMP biosynthetic process"/>
    <property type="evidence" value="ECO:0007669"/>
    <property type="project" value="TreeGrafter"/>
</dbReference>
<sequence>MYLENMKTSAGILLFKRDKDHLYYFLVHPGGPFWKNKDTGAWSIPKGEFLPDEDPMQRALIEFKEETGQAVEGEFVPLIPVQQKGGKTVYAWALEGDIETSGLYSNTLQIEWPPKSDKFIEIPEVDQWEWFISEEAQMRINPAQADFIIQLEKIISERE</sequence>
<dbReference type="InterPro" id="IPR051325">
    <property type="entry name" value="Nudix_hydrolase_domain"/>
</dbReference>
<protein>
    <submittedName>
        <fullName evidence="2">Predicted NTP pyrophosphohydrolase, NUDIX family</fullName>
    </submittedName>
</protein>
<name>A0A1M5EL66_9FLAO</name>
<dbReference type="PANTHER" id="PTHR21340">
    <property type="entry name" value="DIADENOSINE 5,5-P1,P4-TETRAPHOSPHATE PYROPHOSPHOHYDROLASE MUTT"/>
    <property type="match status" value="1"/>
</dbReference>
<evidence type="ECO:0000313" key="2">
    <source>
        <dbReference type="EMBL" id="SHF79947.1"/>
    </source>
</evidence>
<dbReference type="EMBL" id="FQVE01000003">
    <property type="protein sequence ID" value="SHF79947.1"/>
    <property type="molecule type" value="Genomic_DNA"/>
</dbReference>
<keyword evidence="2" id="KW-0378">Hydrolase</keyword>
<dbReference type="PANTHER" id="PTHR21340:SF7">
    <property type="entry name" value="NUDIX HYDROLASE DOMAIN-CONTAINING PROTEIN"/>
    <property type="match status" value="1"/>
</dbReference>
<reference evidence="3" key="1">
    <citation type="submission" date="2016-11" db="EMBL/GenBank/DDBJ databases">
        <authorList>
            <person name="Varghese N."/>
            <person name="Submissions S."/>
        </authorList>
    </citation>
    <scope>NUCLEOTIDE SEQUENCE [LARGE SCALE GENOMIC DNA]</scope>
    <source>
        <strain evidence="3">YR203</strain>
    </source>
</reference>